<proteinExistence type="predicted"/>
<protein>
    <submittedName>
        <fullName evidence="1">Uncharacterized protein</fullName>
    </submittedName>
</protein>
<dbReference type="EMBL" id="JADYXP020000017">
    <property type="protein sequence ID" value="KAL0107088.1"/>
    <property type="molecule type" value="Genomic_DNA"/>
</dbReference>
<organism evidence="1 2">
    <name type="scientific">Cardiocondyla obscurior</name>
    <dbReference type="NCBI Taxonomy" id="286306"/>
    <lineage>
        <taxon>Eukaryota</taxon>
        <taxon>Metazoa</taxon>
        <taxon>Ecdysozoa</taxon>
        <taxon>Arthropoda</taxon>
        <taxon>Hexapoda</taxon>
        <taxon>Insecta</taxon>
        <taxon>Pterygota</taxon>
        <taxon>Neoptera</taxon>
        <taxon>Endopterygota</taxon>
        <taxon>Hymenoptera</taxon>
        <taxon>Apocrita</taxon>
        <taxon>Aculeata</taxon>
        <taxon>Formicoidea</taxon>
        <taxon>Formicidae</taxon>
        <taxon>Myrmicinae</taxon>
        <taxon>Cardiocondyla</taxon>
    </lineage>
</organism>
<sequence>MFIEGTAHIVDRGRVNPANLKIVTGL</sequence>
<evidence type="ECO:0000313" key="2">
    <source>
        <dbReference type="Proteomes" id="UP001430953"/>
    </source>
</evidence>
<dbReference type="Proteomes" id="UP001430953">
    <property type="component" value="Unassembled WGS sequence"/>
</dbReference>
<accession>A0AAW2EUT9</accession>
<name>A0AAW2EUT9_9HYME</name>
<keyword evidence="2" id="KW-1185">Reference proteome</keyword>
<reference evidence="1 2" key="1">
    <citation type="submission" date="2023-03" db="EMBL/GenBank/DDBJ databases">
        <title>High recombination rates correlate with genetic variation in Cardiocondyla obscurior ants.</title>
        <authorList>
            <person name="Errbii M."/>
        </authorList>
    </citation>
    <scope>NUCLEOTIDE SEQUENCE [LARGE SCALE GENOMIC DNA]</scope>
    <source>
        <strain evidence="1">Alpha-2009</strain>
        <tissue evidence="1">Whole body</tissue>
    </source>
</reference>
<comment type="caution">
    <text evidence="1">The sequence shown here is derived from an EMBL/GenBank/DDBJ whole genome shotgun (WGS) entry which is preliminary data.</text>
</comment>
<gene>
    <name evidence="1" type="ORF">PUN28_015555</name>
</gene>
<dbReference type="AlphaFoldDB" id="A0AAW2EUT9"/>
<evidence type="ECO:0000313" key="1">
    <source>
        <dbReference type="EMBL" id="KAL0107088.1"/>
    </source>
</evidence>